<dbReference type="PRINTS" id="PR00450">
    <property type="entry name" value="RECOVERIN"/>
</dbReference>
<dbReference type="PROSITE" id="PS51283">
    <property type="entry name" value="DUSP"/>
    <property type="match status" value="1"/>
</dbReference>
<dbReference type="InterPro" id="IPR035927">
    <property type="entry name" value="DUSP-like_sf"/>
</dbReference>
<dbReference type="InterPro" id="IPR028846">
    <property type="entry name" value="Recoverin"/>
</dbReference>
<dbReference type="EC" id="3.4.19.12" evidence="2"/>
<accession>A0AAW1ZL80</accession>
<reference evidence="15 16" key="1">
    <citation type="submission" date="2024-05" db="EMBL/GenBank/DDBJ databases">
        <title>A high-quality chromosomal-level genome assembly of Topmouth culter (Culter alburnus).</title>
        <authorList>
            <person name="Zhao H."/>
        </authorList>
    </citation>
    <scope>NUCLEOTIDE SEQUENCE [LARGE SCALE GENOMIC DNA]</scope>
    <source>
        <strain evidence="15">CATC2023</strain>
        <tissue evidence="15">Muscle</tissue>
    </source>
</reference>
<dbReference type="PROSITE" id="PS00018">
    <property type="entry name" value="EF_HAND_1"/>
    <property type="match status" value="2"/>
</dbReference>
<keyword evidence="6" id="KW-0677">Repeat</keyword>
<dbReference type="FunFam" id="1.10.238.10:FF:000128">
    <property type="entry name" value="Ubiquitin carboxyl-terminal hydrolase 32"/>
    <property type="match status" value="1"/>
</dbReference>
<keyword evidence="7" id="KW-0833">Ubl conjugation pathway</keyword>
<proteinExistence type="predicted"/>
<dbReference type="FunFam" id="3.30.2230.10:FF:000004">
    <property type="entry name" value="Ubiquitin carboxyl-terminal hydrolase 32"/>
    <property type="match status" value="1"/>
</dbReference>
<dbReference type="Pfam" id="PF13202">
    <property type="entry name" value="EF-hand_5"/>
    <property type="match status" value="1"/>
</dbReference>
<gene>
    <name evidence="15" type="ORF">ABG768_007540</name>
</gene>
<dbReference type="PANTHER" id="PTHR23055:SF188">
    <property type="entry name" value="EF-HAND DOMAIN-CONTAINING PROTEIN"/>
    <property type="match status" value="1"/>
</dbReference>
<evidence type="ECO:0000256" key="4">
    <source>
        <dbReference type="ARBA" id="ARBA00022670"/>
    </source>
</evidence>
<dbReference type="FunFam" id="1.10.238.10:FF:000081">
    <property type="entry name" value="Ubiquitin carboxyl-terminal hydrolase 32"/>
    <property type="match status" value="1"/>
</dbReference>
<keyword evidence="9" id="KW-0788">Thiol protease</keyword>
<protein>
    <recommendedName>
        <fullName evidence="11">Ubiquitin carboxyl-terminal hydrolase 32</fullName>
        <ecNumber evidence="2">3.4.19.12</ecNumber>
    </recommendedName>
</protein>
<sequence>MGAKESRIGFLSYDEAVKRVTDVELKRLRDAFKRTSGLSVYMTQQCFYREVLGDGVPPKVAEVIYTSFGGTSKGLHFNYLIVGLVLLTRGRDEEKAKYIFSLFASDSGAYVVREDVENMLRSVDGEVPPSLRKCFTEGEKVNYEKFKSWLLQNKDAFTFSRWLLSGGVCVTLTDDSDTPTFYQTLAGVTHLEESDIIDLEKRYWLLKAQSRTGRFDLETFVPLVSPPIHASLSEGLFHAFDENRDNHIDFKEISCGLSACCRGPVAERQKFCFKVFDIDRDGILSRDEIHEMVVALLEVWKDNRTDTLPEFDSSVSDIVEDILKMHDTTKQGHLTLEDYQIWSVKSALANEFLNLLFQVCHIVLGLRPATPEEEGQIIRGWLERESRHGLQPSQNWFLISMQWWQQWKDYVRYDNKSIVVEQPSMQGSGMRSSQSTAPIEPVLNRIGMVVRSPSSPEEKFPDNISSSSEASESTGNSLTPHISSSATDVCFARQQNVSDNNNQCFSSANGHLPNSMAAQRPGAIDNQPLVTTEPMKAPTLTMEGGRLKKSQQLLASRDFETVPEPVWRALYHWYGANLSLPRP</sequence>
<dbReference type="SUPFAM" id="SSF143791">
    <property type="entry name" value="DUSP-like"/>
    <property type="match status" value="1"/>
</dbReference>
<evidence type="ECO:0000259" key="14">
    <source>
        <dbReference type="PROSITE" id="PS51283"/>
    </source>
</evidence>
<dbReference type="SMART" id="SM00695">
    <property type="entry name" value="DUSP"/>
    <property type="match status" value="1"/>
</dbReference>
<dbReference type="InterPro" id="IPR057368">
    <property type="entry name" value="USP32_N"/>
</dbReference>
<dbReference type="Proteomes" id="UP001479290">
    <property type="component" value="Unassembled WGS sequence"/>
</dbReference>
<dbReference type="EMBL" id="JAWDJR010000015">
    <property type="protein sequence ID" value="KAK9962162.1"/>
    <property type="molecule type" value="Genomic_DNA"/>
</dbReference>
<dbReference type="AlphaFoldDB" id="A0AAW1ZL80"/>
<dbReference type="InterPro" id="IPR011992">
    <property type="entry name" value="EF-hand-dom_pair"/>
</dbReference>
<evidence type="ECO:0000256" key="3">
    <source>
        <dbReference type="ARBA" id="ARBA00022553"/>
    </source>
</evidence>
<keyword evidence="4" id="KW-0645">Protease</keyword>
<dbReference type="InterPro" id="IPR006615">
    <property type="entry name" value="Pept_C19_DUSP"/>
</dbReference>
<comment type="caution">
    <text evidence="15">The sequence shown here is derived from an EMBL/GenBank/DDBJ whole genome shotgun (WGS) entry which is preliminary data.</text>
</comment>
<dbReference type="Pfam" id="PF25265">
    <property type="entry name" value="USP32_N"/>
    <property type="match status" value="1"/>
</dbReference>
<evidence type="ECO:0000259" key="13">
    <source>
        <dbReference type="PROSITE" id="PS50222"/>
    </source>
</evidence>
<feature type="non-terminal residue" evidence="15">
    <location>
        <position position="583"/>
    </location>
</feature>
<dbReference type="Gene3D" id="3.30.2230.10">
    <property type="entry name" value="DUSP-like"/>
    <property type="match status" value="1"/>
</dbReference>
<organism evidence="15 16">
    <name type="scientific">Culter alburnus</name>
    <name type="common">Topmouth culter</name>
    <dbReference type="NCBI Taxonomy" id="194366"/>
    <lineage>
        <taxon>Eukaryota</taxon>
        <taxon>Metazoa</taxon>
        <taxon>Chordata</taxon>
        <taxon>Craniata</taxon>
        <taxon>Vertebrata</taxon>
        <taxon>Euteleostomi</taxon>
        <taxon>Actinopterygii</taxon>
        <taxon>Neopterygii</taxon>
        <taxon>Teleostei</taxon>
        <taxon>Ostariophysi</taxon>
        <taxon>Cypriniformes</taxon>
        <taxon>Xenocyprididae</taxon>
        <taxon>Xenocypridinae</taxon>
        <taxon>Culter</taxon>
    </lineage>
</organism>
<dbReference type="InterPro" id="IPR002048">
    <property type="entry name" value="EF_hand_dom"/>
</dbReference>
<dbReference type="SMART" id="SM00054">
    <property type="entry name" value="EFh"/>
    <property type="match status" value="3"/>
</dbReference>
<evidence type="ECO:0000256" key="9">
    <source>
        <dbReference type="ARBA" id="ARBA00022807"/>
    </source>
</evidence>
<evidence type="ECO:0000256" key="2">
    <source>
        <dbReference type="ARBA" id="ARBA00012759"/>
    </source>
</evidence>
<dbReference type="CDD" id="cd00051">
    <property type="entry name" value="EFh"/>
    <property type="match status" value="1"/>
</dbReference>
<evidence type="ECO:0000256" key="1">
    <source>
        <dbReference type="ARBA" id="ARBA00000707"/>
    </source>
</evidence>
<feature type="domain" description="EF-hand" evidence="13">
    <location>
        <begin position="228"/>
        <end position="263"/>
    </location>
</feature>
<evidence type="ECO:0000256" key="7">
    <source>
        <dbReference type="ARBA" id="ARBA00022786"/>
    </source>
</evidence>
<evidence type="ECO:0000313" key="16">
    <source>
        <dbReference type="Proteomes" id="UP001479290"/>
    </source>
</evidence>
<evidence type="ECO:0000256" key="8">
    <source>
        <dbReference type="ARBA" id="ARBA00022801"/>
    </source>
</evidence>
<keyword evidence="16" id="KW-1185">Reference proteome</keyword>
<comment type="catalytic activity">
    <reaction evidence="1">
        <text>Thiol-dependent hydrolysis of ester, thioester, amide, peptide and isopeptide bonds formed by the C-terminal Gly of ubiquitin (a 76-residue protein attached to proteins as an intracellular targeting signal).</text>
        <dbReference type="EC" id="3.4.19.12"/>
    </reaction>
</comment>
<keyword evidence="3" id="KW-0597">Phosphoprotein</keyword>
<evidence type="ECO:0000256" key="12">
    <source>
        <dbReference type="SAM" id="MobiDB-lite"/>
    </source>
</evidence>
<evidence type="ECO:0000256" key="6">
    <source>
        <dbReference type="ARBA" id="ARBA00022737"/>
    </source>
</evidence>
<dbReference type="Gene3D" id="1.10.238.10">
    <property type="entry name" value="EF-hand"/>
    <property type="match status" value="2"/>
</dbReference>
<evidence type="ECO:0000256" key="11">
    <source>
        <dbReference type="ARBA" id="ARBA00071642"/>
    </source>
</evidence>
<evidence type="ECO:0000256" key="10">
    <source>
        <dbReference type="ARBA" id="ARBA00022837"/>
    </source>
</evidence>
<keyword evidence="5" id="KW-0479">Metal-binding</keyword>
<dbReference type="PANTHER" id="PTHR23055">
    <property type="entry name" value="CALCIUM BINDING PROTEINS"/>
    <property type="match status" value="1"/>
</dbReference>
<dbReference type="GO" id="GO:0005509">
    <property type="term" value="F:calcium ion binding"/>
    <property type="evidence" value="ECO:0007669"/>
    <property type="project" value="InterPro"/>
</dbReference>
<name>A0AAW1ZL80_CULAL</name>
<dbReference type="Pfam" id="PF13833">
    <property type="entry name" value="EF-hand_8"/>
    <property type="match status" value="1"/>
</dbReference>
<keyword evidence="10" id="KW-0106">Calcium</keyword>
<evidence type="ECO:0000256" key="5">
    <source>
        <dbReference type="ARBA" id="ARBA00022723"/>
    </source>
</evidence>
<dbReference type="SUPFAM" id="SSF47473">
    <property type="entry name" value="EF-hand"/>
    <property type="match status" value="2"/>
</dbReference>
<dbReference type="PROSITE" id="PS50222">
    <property type="entry name" value="EF_HAND_2"/>
    <property type="match status" value="2"/>
</dbReference>
<feature type="domain" description="EF-hand" evidence="13">
    <location>
        <begin position="264"/>
        <end position="299"/>
    </location>
</feature>
<dbReference type="GO" id="GO:0006508">
    <property type="term" value="P:proteolysis"/>
    <property type="evidence" value="ECO:0007669"/>
    <property type="project" value="UniProtKB-KW"/>
</dbReference>
<dbReference type="Pfam" id="PF06337">
    <property type="entry name" value="DUSP"/>
    <property type="match status" value="1"/>
</dbReference>
<dbReference type="InterPro" id="IPR018247">
    <property type="entry name" value="EF_Hand_1_Ca_BS"/>
</dbReference>
<feature type="domain" description="DUSP" evidence="14">
    <location>
        <begin position="369"/>
        <end position="583"/>
    </location>
</feature>
<dbReference type="GO" id="GO:0004843">
    <property type="term" value="F:cysteine-type deubiquitinase activity"/>
    <property type="evidence" value="ECO:0007669"/>
    <property type="project" value="UniProtKB-EC"/>
</dbReference>
<keyword evidence="8" id="KW-0378">Hydrolase</keyword>
<evidence type="ECO:0000313" key="15">
    <source>
        <dbReference type="EMBL" id="KAK9962162.1"/>
    </source>
</evidence>
<feature type="region of interest" description="Disordered" evidence="12">
    <location>
        <begin position="451"/>
        <end position="480"/>
    </location>
</feature>